<gene>
    <name evidence="2" type="ORF">CKO31_17775</name>
</gene>
<evidence type="ECO:0008006" key="4">
    <source>
        <dbReference type="Google" id="ProtNLM"/>
    </source>
</evidence>
<dbReference type="EMBL" id="NRRV01000051">
    <property type="protein sequence ID" value="MBK1632558.1"/>
    <property type="molecule type" value="Genomic_DNA"/>
</dbReference>
<comment type="caution">
    <text evidence="2">The sequence shown here is derived from an EMBL/GenBank/DDBJ whole genome shotgun (WGS) entry which is preliminary data.</text>
</comment>
<protein>
    <recommendedName>
        <fullName evidence="4">Mur ligase N-terminal catalytic domain-containing protein</fullName>
    </recommendedName>
</protein>
<evidence type="ECO:0000313" key="3">
    <source>
        <dbReference type="Proteomes" id="UP000748752"/>
    </source>
</evidence>
<sequence length="180" mass="19143">MAGVQRAPSAASWPLAELLGGFAVLPFESGPRVSDLTLHSAQARPGCLFLACAGRRTHGLVHAAEPDADWGETELARLAGDLSLPVIPVPSLAKRAADRRGDSRGRWLAALRGERCDGRDAVAREGSRSEGRGARSEERLAPGAKHRSASAIRRTRRPEAARAETTLSPQPSALPRWSAC</sequence>
<proteinExistence type="predicted"/>
<evidence type="ECO:0000256" key="1">
    <source>
        <dbReference type="SAM" id="MobiDB-lite"/>
    </source>
</evidence>
<dbReference type="SUPFAM" id="SSF63418">
    <property type="entry name" value="MurE/MurF N-terminal domain"/>
    <property type="match status" value="1"/>
</dbReference>
<keyword evidence="3" id="KW-1185">Reference proteome</keyword>
<feature type="compositionally biased region" description="Basic residues" evidence="1">
    <location>
        <begin position="144"/>
        <end position="156"/>
    </location>
</feature>
<evidence type="ECO:0000313" key="2">
    <source>
        <dbReference type="EMBL" id="MBK1632558.1"/>
    </source>
</evidence>
<dbReference type="InterPro" id="IPR035911">
    <property type="entry name" value="MurE/MurF_N"/>
</dbReference>
<dbReference type="Proteomes" id="UP000748752">
    <property type="component" value="Unassembled WGS sequence"/>
</dbReference>
<organism evidence="2 3">
    <name type="scientific">Thiohalocapsa halophila</name>
    <dbReference type="NCBI Taxonomy" id="69359"/>
    <lineage>
        <taxon>Bacteria</taxon>
        <taxon>Pseudomonadati</taxon>
        <taxon>Pseudomonadota</taxon>
        <taxon>Gammaproteobacteria</taxon>
        <taxon>Chromatiales</taxon>
        <taxon>Chromatiaceae</taxon>
        <taxon>Thiohalocapsa</taxon>
    </lineage>
</organism>
<accession>A0ABS1CL41</accession>
<name>A0ABS1CL41_9GAMM</name>
<feature type="region of interest" description="Disordered" evidence="1">
    <location>
        <begin position="119"/>
        <end position="180"/>
    </location>
</feature>
<reference evidence="2 3" key="1">
    <citation type="journal article" date="2020" name="Microorganisms">
        <title>Osmotic Adaptation and Compatible Solute Biosynthesis of Phototrophic Bacteria as Revealed from Genome Analyses.</title>
        <authorList>
            <person name="Imhoff J.F."/>
            <person name="Rahn T."/>
            <person name="Kunzel S."/>
            <person name="Keller A."/>
            <person name="Neulinger S.C."/>
        </authorList>
    </citation>
    <scope>NUCLEOTIDE SEQUENCE [LARGE SCALE GENOMIC DNA]</scope>
    <source>
        <strain evidence="2 3">DSM 6210</strain>
    </source>
</reference>
<feature type="compositionally biased region" description="Basic and acidic residues" evidence="1">
    <location>
        <begin position="119"/>
        <end position="140"/>
    </location>
</feature>